<keyword evidence="3" id="KW-1185">Reference proteome</keyword>
<evidence type="ECO:0000313" key="3">
    <source>
        <dbReference type="Proteomes" id="UP001162162"/>
    </source>
</evidence>
<dbReference type="Proteomes" id="UP001162162">
    <property type="component" value="Unassembled WGS sequence"/>
</dbReference>
<dbReference type="AlphaFoldDB" id="A0AAV8YZ34"/>
<name>A0AAV8YZ34_9CUCU</name>
<organism evidence="2 3">
    <name type="scientific">Aromia moschata</name>
    <dbReference type="NCBI Taxonomy" id="1265417"/>
    <lineage>
        <taxon>Eukaryota</taxon>
        <taxon>Metazoa</taxon>
        <taxon>Ecdysozoa</taxon>
        <taxon>Arthropoda</taxon>
        <taxon>Hexapoda</taxon>
        <taxon>Insecta</taxon>
        <taxon>Pterygota</taxon>
        <taxon>Neoptera</taxon>
        <taxon>Endopterygota</taxon>
        <taxon>Coleoptera</taxon>
        <taxon>Polyphaga</taxon>
        <taxon>Cucujiformia</taxon>
        <taxon>Chrysomeloidea</taxon>
        <taxon>Cerambycidae</taxon>
        <taxon>Cerambycinae</taxon>
        <taxon>Callichromatini</taxon>
        <taxon>Aromia</taxon>
    </lineage>
</organism>
<feature type="region of interest" description="Disordered" evidence="1">
    <location>
        <begin position="128"/>
        <end position="161"/>
    </location>
</feature>
<dbReference type="EMBL" id="JAPWTK010000027">
    <property type="protein sequence ID" value="KAJ8956905.1"/>
    <property type="molecule type" value="Genomic_DNA"/>
</dbReference>
<protein>
    <submittedName>
        <fullName evidence="2">Uncharacterized protein</fullName>
    </submittedName>
</protein>
<comment type="caution">
    <text evidence="2">The sequence shown here is derived from an EMBL/GenBank/DDBJ whole genome shotgun (WGS) entry which is preliminary data.</text>
</comment>
<evidence type="ECO:0000313" key="2">
    <source>
        <dbReference type="EMBL" id="KAJ8956905.1"/>
    </source>
</evidence>
<reference evidence="2" key="1">
    <citation type="journal article" date="2023" name="Insect Mol. Biol.">
        <title>Genome sequencing provides insights into the evolution of gene families encoding plant cell wall-degrading enzymes in longhorned beetles.</title>
        <authorList>
            <person name="Shin N.R."/>
            <person name="Okamura Y."/>
            <person name="Kirsch R."/>
            <person name="Pauchet Y."/>
        </authorList>
    </citation>
    <scope>NUCLEOTIDE SEQUENCE</scope>
    <source>
        <strain evidence="2">AMC_N1</strain>
    </source>
</reference>
<evidence type="ECO:0000256" key="1">
    <source>
        <dbReference type="SAM" id="MobiDB-lite"/>
    </source>
</evidence>
<accession>A0AAV8YZ34</accession>
<proteinExistence type="predicted"/>
<sequence>MLKEVYRIECLFRTQGFEWFKRFKEGRETIEDNPRIGWPSTSKTDENIEKIAIQTYYNTQEIELQPDQYQLPIGATTVYQQQQQQPAYRSFTAEQLNRLSKAGNGGSGGWRHRVNHWRIQPLQPIVAEDEQASVITSTSQQTRYRQDADDEDGSNNPPSNS</sequence>
<gene>
    <name evidence="2" type="ORF">NQ318_014323</name>
</gene>
<feature type="compositionally biased region" description="Polar residues" evidence="1">
    <location>
        <begin position="133"/>
        <end position="143"/>
    </location>
</feature>